<dbReference type="Proteomes" id="UP000831607">
    <property type="component" value="Chromosome"/>
</dbReference>
<dbReference type="SUPFAM" id="SSF56645">
    <property type="entry name" value="Acyl-CoA dehydrogenase NM domain-like"/>
    <property type="match status" value="1"/>
</dbReference>
<dbReference type="InterPro" id="IPR009100">
    <property type="entry name" value="AcylCoA_DH/oxidase_NM_dom_sf"/>
</dbReference>
<dbReference type="InterPro" id="IPR009075">
    <property type="entry name" value="AcylCo_DH/oxidase_C"/>
</dbReference>
<evidence type="ECO:0000256" key="1">
    <source>
        <dbReference type="ARBA" id="ARBA00001974"/>
    </source>
</evidence>
<dbReference type="InterPro" id="IPR036250">
    <property type="entry name" value="AcylCo_DH-like_C"/>
</dbReference>
<dbReference type="PANTHER" id="PTHR43884:SF20">
    <property type="entry name" value="ACYL-COA DEHYDROGENASE FADE28"/>
    <property type="match status" value="1"/>
</dbReference>
<feature type="domain" description="Acyl-CoA dehydrogenase/oxidase C-terminal" evidence="6">
    <location>
        <begin position="185"/>
        <end position="295"/>
    </location>
</feature>
<accession>A0ABY4AMF0</accession>
<organism evidence="7 8">
    <name type="scientific">Orrella daihaiensis</name>
    <dbReference type="NCBI Taxonomy" id="2782176"/>
    <lineage>
        <taxon>Bacteria</taxon>
        <taxon>Pseudomonadati</taxon>
        <taxon>Pseudomonadota</taxon>
        <taxon>Betaproteobacteria</taxon>
        <taxon>Burkholderiales</taxon>
        <taxon>Alcaligenaceae</taxon>
        <taxon>Orrella</taxon>
    </lineage>
</organism>
<dbReference type="Gene3D" id="1.20.140.10">
    <property type="entry name" value="Butyryl-CoA Dehydrogenase, subunit A, domain 3"/>
    <property type="match status" value="1"/>
</dbReference>
<keyword evidence="4" id="KW-0274">FAD</keyword>
<dbReference type="InterPro" id="IPR037069">
    <property type="entry name" value="AcylCoA_DH/ox_N_sf"/>
</dbReference>
<keyword evidence="8" id="KW-1185">Reference proteome</keyword>
<dbReference type="RefSeq" id="WP_243479684.1">
    <property type="nucleotide sequence ID" value="NZ_CP063982.1"/>
</dbReference>
<gene>
    <name evidence="7" type="ORF">DHf2319_04820</name>
</gene>
<protein>
    <submittedName>
        <fullName evidence="7">Acyl-CoA dehydrogenase</fullName>
    </submittedName>
</protein>
<dbReference type="PANTHER" id="PTHR43884">
    <property type="entry name" value="ACYL-COA DEHYDROGENASE"/>
    <property type="match status" value="1"/>
</dbReference>
<keyword evidence="5" id="KW-0560">Oxidoreductase</keyword>
<evidence type="ECO:0000256" key="4">
    <source>
        <dbReference type="ARBA" id="ARBA00022827"/>
    </source>
</evidence>
<name>A0ABY4AMF0_9BURK</name>
<evidence type="ECO:0000256" key="3">
    <source>
        <dbReference type="ARBA" id="ARBA00022630"/>
    </source>
</evidence>
<evidence type="ECO:0000259" key="6">
    <source>
        <dbReference type="Pfam" id="PF00441"/>
    </source>
</evidence>
<comment type="cofactor">
    <cofactor evidence="1">
        <name>FAD</name>
        <dbReference type="ChEBI" id="CHEBI:57692"/>
    </cofactor>
</comment>
<dbReference type="Gene3D" id="1.10.540.10">
    <property type="entry name" value="Acyl-CoA dehydrogenase/oxidase, N-terminal domain"/>
    <property type="match status" value="1"/>
</dbReference>
<keyword evidence="3" id="KW-0285">Flavoprotein</keyword>
<dbReference type="EMBL" id="CP063982">
    <property type="protein sequence ID" value="UOD51218.1"/>
    <property type="molecule type" value="Genomic_DNA"/>
</dbReference>
<sequence>MQNELYESLDKLLAAQDLPAKIRATGRSGCAADLVAPLVESGFLDVMVSEEAGGAGLGWAQAWEVLFAAGRHGLPVPMGTTVFARALLANLGQTLPDGAITASGFAQLNADGALVARDLPSSKLSTYALLQHQDTVYLLPLSQAQITDVGGPGCFDGQATWAPTVVNQSAIGTAPRAMVAHGVALALAVQMAGVAARVLELTLTYANDRVQFGKPIGKFQALQQQISEMAELVYGARMASQIGCQTEQWQPEFEAARVAKTQTSAVAPRIAAIAHAVHAAIGVTYEYDLQLYTRRLYEWARLGGGEGYWAQQIGLTALSEPNLLDFVRQRVFQEA</sequence>
<evidence type="ECO:0000313" key="8">
    <source>
        <dbReference type="Proteomes" id="UP000831607"/>
    </source>
</evidence>
<comment type="similarity">
    <text evidence="2">Belongs to the acyl-CoA dehydrogenase family.</text>
</comment>
<evidence type="ECO:0000256" key="2">
    <source>
        <dbReference type="ARBA" id="ARBA00009347"/>
    </source>
</evidence>
<dbReference type="SUPFAM" id="SSF47203">
    <property type="entry name" value="Acyl-CoA dehydrogenase C-terminal domain-like"/>
    <property type="match status" value="1"/>
</dbReference>
<dbReference type="Pfam" id="PF00441">
    <property type="entry name" value="Acyl-CoA_dh_1"/>
    <property type="match status" value="1"/>
</dbReference>
<reference evidence="7 8" key="1">
    <citation type="submission" date="2020-11" db="EMBL/GenBank/DDBJ databases">
        <title>Algicoccus daihaiensis sp.nov., isolated from Daihai Lake in Inner Mongolia.</title>
        <authorList>
            <person name="Kai J."/>
        </authorList>
    </citation>
    <scope>NUCLEOTIDE SEQUENCE [LARGE SCALE GENOMIC DNA]</scope>
    <source>
        <strain evidence="8">f23</strain>
    </source>
</reference>
<evidence type="ECO:0000256" key="5">
    <source>
        <dbReference type="ARBA" id="ARBA00023002"/>
    </source>
</evidence>
<proteinExistence type="inferred from homology"/>
<evidence type="ECO:0000313" key="7">
    <source>
        <dbReference type="EMBL" id="UOD51218.1"/>
    </source>
</evidence>